<reference evidence="4 5" key="1">
    <citation type="submission" date="2019-07" db="EMBL/GenBank/DDBJ databases">
        <title>R&amp;d 2014.</title>
        <authorList>
            <person name="Klenk H.-P."/>
        </authorList>
    </citation>
    <scope>NUCLEOTIDE SEQUENCE [LARGE SCALE GENOMIC DNA]</scope>
    <source>
        <strain evidence="4 5">DSM 43868</strain>
    </source>
</reference>
<accession>A0A562I2T9</accession>
<organism evidence="4 5">
    <name type="scientific">Micromonospora olivasterospora</name>
    <dbReference type="NCBI Taxonomy" id="1880"/>
    <lineage>
        <taxon>Bacteria</taxon>
        <taxon>Bacillati</taxon>
        <taxon>Actinomycetota</taxon>
        <taxon>Actinomycetes</taxon>
        <taxon>Micromonosporales</taxon>
        <taxon>Micromonosporaceae</taxon>
        <taxon>Micromonospora</taxon>
    </lineage>
</organism>
<evidence type="ECO:0000256" key="1">
    <source>
        <dbReference type="ARBA" id="ARBA00022679"/>
    </source>
</evidence>
<comment type="caution">
    <text evidence="4">The sequence shown here is derived from an EMBL/GenBank/DDBJ whole genome shotgun (WGS) entry which is preliminary data.</text>
</comment>
<keyword evidence="1 4" id="KW-0808">Transferase</keyword>
<dbReference type="InterPro" id="IPR000182">
    <property type="entry name" value="GNAT_dom"/>
</dbReference>
<dbReference type="PROSITE" id="PS51186">
    <property type="entry name" value="GNAT"/>
    <property type="match status" value="1"/>
</dbReference>
<dbReference type="InterPro" id="IPR016181">
    <property type="entry name" value="Acyl_CoA_acyltransferase"/>
</dbReference>
<dbReference type="Gene3D" id="3.40.630.30">
    <property type="match status" value="1"/>
</dbReference>
<feature type="domain" description="N-acetyltransferase" evidence="3">
    <location>
        <begin position="6"/>
        <end position="163"/>
    </location>
</feature>
<dbReference type="Proteomes" id="UP000319825">
    <property type="component" value="Unassembled WGS sequence"/>
</dbReference>
<dbReference type="EMBL" id="VLKE01000001">
    <property type="protein sequence ID" value="TWH65116.1"/>
    <property type="molecule type" value="Genomic_DNA"/>
</dbReference>
<protein>
    <submittedName>
        <fullName evidence="4">Phosphinothricin acetyltransferase</fullName>
    </submittedName>
</protein>
<keyword evidence="5" id="KW-1185">Reference proteome</keyword>
<evidence type="ECO:0000313" key="4">
    <source>
        <dbReference type="EMBL" id="TWH65116.1"/>
    </source>
</evidence>
<dbReference type="Pfam" id="PF00583">
    <property type="entry name" value="Acetyltransf_1"/>
    <property type="match status" value="1"/>
</dbReference>
<dbReference type="PANTHER" id="PTHR43072">
    <property type="entry name" value="N-ACETYLTRANSFERASE"/>
    <property type="match status" value="1"/>
</dbReference>
<sequence>MSRFAGAVRPAAHADVPAITEVYNQAVRDRIATCDLSDVPEDGRHAWLDRHHHPYGVFVAEEGGGVRGWVTLAPYDQKPCFHRTATFSTYVHRDWRGRGVGSALRVFMIDEARRRGFHALVNRVWSNNEASIAFAKRFGFTQVGHMPELVHIDGEYVDCLFFQLLL</sequence>
<evidence type="ECO:0000259" key="3">
    <source>
        <dbReference type="PROSITE" id="PS51186"/>
    </source>
</evidence>
<evidence type="ECO:0000313" key="5">
    <source>
        <dbReference type="Proteomes" id="UP000319825"/>
    </source>
</evidence>
<dbReference type="CDD" id="cd04301">
    <property type="entry name" value="NAT_SF"/>
    <property type="match status" value="1"/>
</dbReference>
<dbReference type="GO" id="GO:0016747">
    <property type="term" value="F:acyltransferase activity, transferring groups other than amino-acyl groups"/>
    <property type="evidence" value="ECO:0007669"/>
    <property type="project" value="InterPro"/>
</dbReference>
<keyword evidence="2" id="KW-0012">Acyltransferase</keyword>
<gene>
    <name evidence="4" type="ORF">JD77_00051</name>
</gene>
<evidence type="ECO:0000256" key="2">
    <source>
        <dbReference type="ARBA" id="ARBA00023315"/>
    </source>
</evidence>
<dbReference type="AlphaFoldDB" id="A0A562I2T9"/>
<proteinExistence type="predicted"/>
<name>A0A562I2T9_MICOL</name>
<dbReference type="RefSeq" id="WP_170286328.1">
    <property type="nucleotide sequence ID" value="NZ_BAAATQ010000124.1"/>
</dbReference>
<dbReference type="PANTHER" id="PTHR43072:SF23">
    <property type="entry name" value="UPF0039 PROTEIN C11D3.02C"/>
    <property type="match status" value="1"/>
</dbReference>
<dbReference type="SUPFAM" id="SSF55729">
    <property type="entry name" value="Acyl-CoA N-acyltransferases (Nat)"/>
    <property type="match status" value="1"/>
</dbReference>